<dbReference type="AlphaFoldDB" id="A0AAD8APH4"/>
<evidence type="ECO:0000313" key="1">
    <source>
        <dbReference type="EMBL" id="KAK0039532.1"/>
    </source>
</evidence>
<accession>A0AAD8APH4</accession>
<sequence>MENENNQPKKILSSEQALLVSELTMTYGIEPEEILFFGNDTKPFLTYEATCVLCNSLTMLNSIDIEPVNSNFRDSYVFRCNLLLNDGRTRSAVGVVNANETVDGQSLSEQQITQLGSSRAIRNALKTAGIDLMKLHYASVKGDSPDIPFKSHFATLISQVHALGTEVGLILGDDKSAWYAFIRNRYGVESSSKLTEDQLADFAACLKSFVPSQKNRGVIESEPDFQPIRFAFTNS</sequence>
<proteinExistence type="predicted"/>
<dbReference type="Proteomes" id="UP001233172">
    <property type="component" value="Unassembled WGS sequence"/>
</dbReference>
<dbReference type="EMBL" id="JASAOG010000440">
    <property type="protein sequence ID" value="KAK0039532.1"/>
    <property type="molecule type" value="Genomic_DNA"/>
</dbReference>
<comment type="caution">
    <text evidence="1">The sequence shown here is derived from an EMBL/GenBank/DDBJ whole genome shotgun (WGS) entry which is preliminary data.</text>
</comment>
<organism evidence="1 2">
    <name type="scientific">Biomphalaria pfeifferi</name>
    <name type="common">Bloodfluke planorb</name>
    <name type="synonym">Freshwater snail</name>
    <dbReference type="NCBI Taxonomy" id="112525"/>
    <lineage>
        <taxon>Eukaryota</taxon>
        <taxon>Metazoa</taxon>
        <taxon>Spiralia</taxon>
        <taxon>Lophotrochozoa</taxon>
        <taxon>Mollusca</taxon>
        <taxon>Gastropoda</taxon>
        <taxon>Heterobranchia</taxon>
        <taxon>Euthyneura</taxon>
        <taxon>Panpulmonata</taxon>
        <taxon>Hygrophila</taxon>
        <taxon>Lymnaeoidea</taxon>
        <taxon>Planorbidae</taxon>
        <taxon>Biomphalaria</taxon>
    </lineage>
</organism>
<keyword evidence="2" id="KW-1185">Reference proteome</keyword>
<protein>
    <submittedName>
        <fullName evidence="1">Uncharacterized protein</fullName>
    </submittedName>
</protein>
<gene>
    <name evidence="1" type="ORF">Bpfe_031017</name>
</gene>
<name>A0AAD8APH4_BIOPF</name>
<reference evidence="1" key="2">
    <citation type="submission" date="2023-04" db="EMBL/GenBank/DDBJ databases">
        <authorList>
            <person name="Bu L."/>
            <person name="Lu L."/>
            <person name="Laidemitt M.R."/>
            <person name="Zhang S.M."/>
            <person name="Mutuku M."/>
            <person name="Mkoji G."/>
            <person name="Steinauer M."/>
            <person name="Loker E.S."/>
        </authorList>
    </citation>
    <scope>NUCLEOTIDE SEQUENCE</scope>
    <source>
        <strain evidence="1">KasaAsao</strain>
        <tissue evidence="1">Whole Snail</tissue>
    </source>
</reference>
<evidence type="ECO:0000313" key="2">
    <source>
        <dbReference type="Proteomes" id="UP001233172"/>
    </source>
</evidence>
<reference evidence="1" key="1">
    <citation type="journal article" date="2023" name="PLoS Negl. Trop. Dis.">
        <title>A genome sequence for Biomphalaria pfeifferi, the major vector snail for the human-infecting parasite Schistosoma mansoni.</title>
        <authorList>
            <person name="Bu L."/>
            <person name="Lu L."/>
            <person name="Laidemitt M.R."/>
            <person name="Zhang S.M."/>
            <person name="Mutuku M."/>
            <person name="Mkoji G."/>
            <person name="Steinauer M."/>
            <person name="Loker E.S."/>
        </authorList>
    </citation>
    <scope>NUCLEOTIDE SEQUENCE</scope>
    <source>
        <strain evidence="1">KasaAsao</strain>
    </source>
</reference>